<dbReference type="STRING" id="444157.Tneu_0594"/>
<keyword evidence="2" id="KW-1185">Reference proteome</keyword>
<dbReference type="OrthoDB" id="26423at2157"/>
<reference evidence="1" key="1">
    <citation type="submission" date="2008-03" db="EMBL/GenBank/DDBJ databases">
        <title>Complete sequence of Thermoproteus neutrophilus V24Sta.</title>
        <authorList>
            <consortium name="US DOE Joint Genome Institute"/>
            <person name="Copeland A."/>
            <person name="Lucas S."/>
            <person name="Lapidus A."/>
            <person name="Glavina del Rio T."/>
            <person name="Dalin E."/>
            <person name="Tice H."/>
            <person name="Bruce D."/>
            <person name="Goodwin L."/>
            <person name="Pitluck S."/>
            <person name="Sims D."/>
            <person name="Brettin T."/>
            <person name="Detter J.C."/>
            <person name="Han C."/>
            <person name="Kuske C.R."/>
            <person name="Schmutz J."/>
            <person name="Larimer F."/>
            <person name="Land M."/>
            <person name="Hauser L."/>
            <person name="Kyrpides N."/>
            <person name="Mikhailova N."/>
            <person name="Biddle J.F."/>
            <person name="Zhang Z."/>
            <person name="Fitz-Gibbon S.T."/>
            <person name="Lowe T.M."/>
            <person name="Saltikov C."/>
            <person name="House C.H."/>
            <person name="Richardson P."/>
        </authorList>
    </citation>
    <scope>NUCLEOTIDE SEQUENCE [LARGE SCALE GENOMIC DNA]</scope>
    <source>
        <strain evidence="1">V24Sta</strain>
    </source>
</reference>
<dbReference type="KEGG" id="tne:Tneu_0594"/>
<dbReference type="HOGENOM" id="CLU_2230481_0_0_2"/>
<evidence type="ECO:0000313" key="2">
    <source>
        <dbReference type="Proteomes" id="UP000001694"/>
    </source>
</evidence>
<dbReference type="EMBL" id="CP001014">
    <property type="protein sequence ID" value="ACB39533.1"/>
    <property type="molecule type" value="Genomic_DNA"/>
</dbReference>
<gene>
    <name evidence="1" type="ordered locus">Tneu_0594</name>
</gene>
<sequence>MRLRAPFLRLVLRNSYMELELKNVVVFAEAKRRGLYAEVYMDDVGYIYEKGGWQAYDGEGRPKEITPEEAEKLRKLAKRLSTLPRYHVLDLLIKALSSAKATAEV</sequence>
<dbReference type="RefSeq" id="WP_012349953.1">
    <property type="nucleotide sequence ID" value="NC_010525.1"/>
</dbReference>
<dbReference type="GeneID" id="6165586"/>
<dbReference type="Proteomes" id="UP000001694">
    <property type="component" value="Chromosome"/>
</dbReference>
<accession>B1YCM0</accession>
<dbReference type="eggNOG" id="arCOG05502">
    <property type="taxonomic scope" value="Archaea"/>
</dbReference>
<name>B1YCM0_PYRNV</name>
<evidence type="ECO:0000313" key="1">
    <source>
        <dbReference type="EMBL" id="ACB39533.1"/>
    </source>
</evidence>
<protein>
    <submittedName>
        <fullName evidence="1">Uncharacterized protein</fullName>
    </submittedName>
</protein>
<organism evidence="1 2">
    <name type="scientific">Pyrobaculum neutrophilum (strain DSM 2338 / JCM 9278 / NBRC 100436 / V24Sta)</name>
    <name type="common">Thermoproteus neutrophilus</name>
    <dbReference type="NCBI Taxonomy" id="444157"/>
    <lineage>
        <taxon>Archaea</taxon>
        <taxon>Thermoproteota</taxon>
        <taxon>Thermoprotei</taxon>
        <taxon>Thermoproteales</taxon>
        <taxon>Thermoproteaceae</taxon>
        <taxon>Pyrobaculum</taxon>
    </lineage>
</organism>
<dbReference type="AlphaFoldDB" id="B1YCM0"/>
<proteinExistence type="predicted"/>